<evidence type="ECO:0000313" key="3">
    <source>
        <dbReference type="Proteomes" id="UP000186583"/>
    </source>
</evidence>
<dbReference type="PANTHER" id="PTHR34987:SF4">
    <property type="entry name" value="ALPHA-L-RHAMNOSIDASE C-TERMINAL DOMAIN-CONTAINING PROTEIN"/>
    <property type="match status" value="1"/>
</dbReference>
<protein>
    <recommendedName>
        <fullName evidence="1">Alpha-L-rhamnosidase C-terminal domain-containing protein</fullName>
    </recommendedName>
</protein>
<name>A0A1Q8RX04_9PEZI</name>
<reference evidence="2 3" key="1">
    <citation type="submission" date="2016-11" db="EMBL/GenBank/DDBJ databases">
        <title>Draft Genome Assembly of Colletotrichum chlorophyti a pathogen of herbaceous plants.</title>
        <authorList>
            <person name="Gan P."/>
            <person name="Narusaka M."/>
            <person name="Tsushima A."/>
            <person name="Narusaka Y."/>
            <person name="Takano Y."/>
            <person name="Shirasu K."/>
        </authorList>
    </citation>
    <scope>NUCLEOTIDE SEQUENCE [LARGE SCALE GENOMIC DNA]</scope>
    <source>
        <strain evidence="2 3">NTL11</strain>
    </source>
</reference>
<dbReference type="GO" id="GO:0005975">
    <property type="term" value="P:carbohydrate metabolic process"/>
    <property type="evidence" value="ECO:0007669"/>
    <property type="project" value="InterPro"/>
</dbReference>
<dbReference type="EMBL" id="MPGH01000075">
    <property type="protein sequence ID" value="OLN89660.1"/>
    <property type="molecule type" value="Genomic_DNA"/>
</dbReference>
<feature type="domain" description="Alpha-L-rhamnosidase C-terminal" evidence="1">
    <location>
        <begin position="458"/>
        <end position="520"/>
    </location>
</feature>
<comment type="caution">
    <text evidence="2">The sequence shown here is derived from an EMBL/GenBank/DDBJ whole genome shotgun (WGS) entry which is preliminary data.</text>
</comment>
<dbReference type="OrthoDB" id="10036721at2759"/>
<dbReference type="AlphaFoldDB" id="A0A1Q8RX04"/>
<proteinExistence type="predicted"/>
<evidence type="ECO:0000313" key="2">
    <source>
        <dbReference type="EMBL" id="OLN89660.1"/>
    </source>
</evidence>
<dbReference type="Gene3D" id="2.60.420.10">
    <property type="entry name" value="Maltose phosphorylase, domain 3"/>
    <property type="match status" value="1"/>
</dbReference>
<accession>A0A1Q8RX04</accession>
<dbReference type="InterPro" id="IPR008928">
    <property type="entry name" value="6-hairpin_glycosidase_sf"/>
</dbReference>
<dbReference type="STRING" id="708187.A0A1Q8RX04"/>
<sequence>MLMTYNVDFEVKSLVCGFGFSILSDTLNSGIYISCDVSGRHIAAYAGSTTFGTDPLAQANLPANLTIGLDSWHSVHAMAAITEISISIDGVTVMSFSQTARFFGALGLGASLGTAPSSVTCPFLPDFFMGTNPYEIVLNGSRRDRIAYTGDLDIAGGAALTSTHNLASIIGSLDLLGSYQALPGFFIPNAKIQQEPLAEPLQVNTTGLIGYSFNFVTAVASMYMQIGDAAFAGKWAPKLQKMLDWADAQTLENGLFNSGVVTKFNVLYAYALQECLPVLVAGGIYSSVYQGRLEKLRSAIDTQLWSEELQGYYVSQDLKTALAQDSNAIAILAGVNIDPRISSETILSSLFTHLMTPSGPHAFSDATFEAGFRPLVSPYSSSYHLRAAFASQNGDSAMEFLNKLWWPMADTANVNYTGTFWETLDGEGKPCLGYMTSLCHSWAAGPTVELSRYVLGAMPTQPGWSRFSIALMTLVLGAASGSVPTLNGAINFQWNIEQDDLLHMKITAPRGLVGTVTLPCALRVPVDASTFIANRKPLTGPTFDIKGGCGVTIEQARKV</sequence>
<evidence type="ECO:0000259" key="1">
    <source>
        <dbReference type="Pfam" id="PF17390"/>
    </source>
</evidence>
<keyword evidence="3" id="KW-1185">Reference proteome</keyword>
<dbReference type="Proteomes" id="UP000186583">
    <property type="component" value="Unassembled WGS sequence"/>
</dbReference>
<dbReference type="Pfam" id="PF17390">
    <property type="entry name" value="Bac_rhamnosid_C"/>
    <property type="match status" value="1"/>
</dbReference>
<organism evidence="2 3">
    <name type="scientific">Colletotrichum chlorophyti</name>
    <dbReference type="NCBI Taxonomy" id="708187"/>
    <lineage>
        <taxon>Eukaryota</taxon>
        <taxon>Fungi</taxon>
        <taxon>Dikarya</taxon>
        <taxon>Ascomycota</taxon>
        <taxon>Pezizomycotina</taxon>
        <taxon>Sordariomycetes</taxon>
        <taxon>Hypocreomycetidae</taxon>
        <taxon>Glomerellales</taxon>
        <taxon>Glomerellaceae</taxon>
        <taxon>Colletotrichum</taxon>
    </lineage>
</organism>
<dbReference type="InterPro" id="IPR012341">
    <property type="entry name" value="6hp_glycosidase-like_sf"/>
</dbReference>
<dbReference type="Gene3D" id="1.50.10.10">
    <property type="match status" value="1"/>
</dbReference>
<dbReference type="SUPFAM" id="SSF48208">
    <property type="entry name" value="Six-hairpin glycosidases"/>
    <property type="match status" value="1"/>
</dbReference>
<dbReference type="PANTHER" id="PTHR34987">
    <property type="entry name" value="C, PUTATIVE (AFU_ORTHOLOGUE AFUA_3G02880)-RELATED"/>
    <property type="match status" value="1"/>
</dbReference>
<gene>
    <name evidence="2" type="ORF">CCHL11_10393</name>
</gene>
<dbReference type="InterPro" id="IPR035398">
    <property type="entry name" value="Bac_rhamnosid_C"/>
</dbReference>
<dbReference type="GO" id="GO:0003824">
    <property type="term" value="F:catalytic activity"/>
    <property type="evidence" value="ECO:0007669"/>
    <property type="project" value="UniProtKB-ARBA"/>
</dbReference>